<protein>
    <submittedName>
        <fullName evidence="2">Uncharacterized protein</fullName>
    </submittedName>
</protein>
<reference evidence="2 3" key="1">
    <citation type="submission" date="2014-04" db="EMBL/GenBank/DDBJ databases">
        <authorList>
            <consortium name="DOE Joint Genome Institute"/>
            <person name="Kuo A."/>
            <person name="Ruytinx J."/>
            <person name="Rineau F."/>
            <person name="Colpaert J."/>
            <person name="Kohler A."/>
            <person name="Nagy L.G."/>
            <person name="Floudas D."/>
            <person name="Copeland A."/>
            <person name="Barry K.W."/>
            <person name="Cichocki N."/>
            <person name="Veneault-Fourrey C."/>
            <person name="LaButti K."/>
            <person name="Lindquist E.A."/>
            <person name="Lipzen A."/>
            <person name="Lundell T."/>
            <person name="Morin E."/>
            <person name="Murat C."/>
            <person name="Sun H."/>
            <person name="Tunlid A."/>
            <person name="Henrissat B."/>
            <person name="Grigoriev I.V."/>
            <person name="Hibbett D.S."/>
            <person name="Martin F."/>
            <person name="Nordberg H.P."/>
            <person name="Cantor M.N."/>
            <person name="Hua S.X."/>
        </authorList>
    </citation>
    <scope>NUCLEOTIDE SEQUENCE [LARGE SCALE GENOMIC DNA]</scope>
    <source>
        <strain evidence="2 3">UH-Slu-Lm8-n1</strain>
    </source>
</reference>
<feature type="region of interest" description="Disordered" evidence="1">
    <location>
        <begin position="1"/>
        <end position="55"/>
    </location>
</feature>
<dbReference type="InParanoid" id="A0A0D0AKU6"/>
<dbReference type="Proteomes" id="UP000054485">
    <property type="component" value="Unassembled WGS sequence"/>
</dbReference>
<sequence length="485" mass="53405">MPADKAVGAKGKGGRADKSAASANIEHPGSEEDEELEAQMPGGRTKKKGKRTVIPVKTPVRDAIDVAGALIASESTQARDDDKSSDSNVAFNIVDDDLETNAKTAPVVTSLVDYDSNTDRESDLEPPPSEQVPKGYYDADLRPPRLAPSYLSRSTGVKRKLVDAEDALTEDDLIEDELLEDDLFEDNLMITDDFVIEDNDLMIMDQQVEEDSPSSDIEFVGHIEPVVKTEYKPVSLQLTSTVTSVGVKRNAPTAKWLKSSRSVSSIPSTVKLEAGPTNALEVTVEILPRSLYRIKHLPGGPRAVARRSSIFIPTLISTIGDQDEVWGHIELEALFHATLQDTWDVVYEDIPHTVTNDGPVMAIALQRLSEWRNGIGSTAVTVFTNFMSLQDDVKTDEDRKGFAESLLVDLAFLYGNITEDGKCERPFQSDLIIQMERAIRLIASETLVSELEDIWGRAKKIALKRRSAPSAVLDEHSEDERALIF</sequence>
<proteinExistence type="predicted"/>
<reference evidence="3" key="2">
    <citation type="submission" date="2015-01" db="EMBL/GenBank/DDBJ databases">
        <title>Evolutionary Origins and Diversification of the Mycorrhizal Mutualists.</title>
        <authorList>
            <consortium name="DOE Joint Genome Institute"/>
            <consortium name="Mycorrhizal Genomics Consortium"/>
            <person name="Kohler A."/>
            <person name="Kuo A."/>
            <person name="Nagy L.G."/>
            <person name="Floudas D."/>
            <person name="Copeland A."/>
            <person name="Barry K.W."/>
            <person name="Cichocki N."/>
            <person name="Veneault-Fourrey C."/>
            <person name="LaButti K."/>
            <person name="Lindquist E.A."/>
            <person name="Lipzen A."/>
            <person name="Lundell T."/>
            <person name="Morin E."/>
            <person name="Murat C."/>
            <person name="Riley R."/>
            <person name="Ohm R."/>
            <person name="Sun H."/>
            <person name="Tunlid A."/>
            <person name="Henrissat B."/>
            <person name="Grigoriev I.V."/>
            <person name="Hibbett D.S."/>
            <person name="Martin F."/>
        </authorList>
    </citation>
    <scope>NUCLEOTIDE SEQUENCE [LARGE SCALE GENOMIC DNA]</scope>
    <source>
        <strain evidence="3">UH-Slu-Lm8-n1</strain>
    </source>
</reference>
<name>A0A0D0AKU6_9AGAM</name>
<dbReference type="HOGENOM" id="CLU_562807_0_0_1"/>
<organism evidence="2 3">
    <name type="scientific">Suillus luteus UH-Slu-Lm8-n1</name>
    <dbReference type="NCBI Taxonomy" id="930992"/>
    <lineage>
        <taxon>Eukaryota</taxon>
        <taxon>Fungi</taxon>
        <taxon>Dikarya</taxon>
        <taxon>Basidiomycota</taxon>
        <taxon>Agaricomycotina</taxon>
        <taxon>Agaricomycetes</taxon>
        <taxon>Agaricomycetidae</taxon>
        <taxon>Boletales</taxon>
        <taxon>Suillineae</taxon>
        <taxon>Suillaceae</taxon>
        <taxon>Suillus</taxon>
    </lineage>
</organism>
<dbReference type="EMBL" id="KN835375">
    <property type="protein sequence ID" value="KIK38769.1"/>
    <property type="molecule type" value="Genomic_DNA"/>
</dbReference>
<accession>A0A0D0AKU6</accession>
<gene>
    <name evidence="2" type="ORF">CY34DRAFT_108523</name>
</gene>
<evidence type="ECO:0000256" key="1">
    <source>
        <dbReference type="SAM" id="MobiDB-lite"/>
    </source>
</evidence>
<dbReference type="OrthoDB" id="2690652at2759"/>
<evidence type="ECO:0000313" key="2">
    <source>
        <dbReference type="EMBL" id="KIK38769.1"/>
    </source>
</evidence>
<keyword evidence="3" id="KW-1185">Reference proteome</keyword>
<evidence type="ECO:0000313" key="3">
    <source>
        <dbReference type="Proteomes" id="UP000054485"/>
    </source>
</evidence>
<feature type="region of interest" description="Disordered" evidence="1">
    <location>
        <begin position="115"/>
        <end position="140"/>
    </location>
</feature>
<dbReference type="AlphaFoldDB" id="A0A0D0AKU6"/>